<dbReference type="Pfam" id="PF00459">
    <property type="entry name" value="Inositol_P"/>
    <property type="match status" value="1"/>
</dbReference>
<dbReference type="Proteomes" id="UP001597178">
    <property type="component" value="Unassembled WGS sequence"/>
</dbReference>
<proteinExistence type="predicted"/>
<reference evidence="7" key="1">
    <citation type="journal article" date="2019" name="Int. J. Syst. Evol. Microbiol.">
        <title>The Global Catalogue of Microorganisms (GCM) 10K type strain sequencing project: providing services to taxonomists for standard genome sequencing and annotation.</title>
        <authorList>
            <consortium name="The Broad Institute Genomics Platform"/>
            <consortium name="The Broad Institute Genome Sequencing Center for Infectious Disease"/>
            <person name="Wu L."/>
            <person name="Ma J."/>
        </authorList>
    </citation>
    <scope>NUCLEOTIDE SEQUENCE [LARGE SCALE GENOMIC DNA]</scope>
    <source>
        <strain evidence="7">CCUG 54822</strain>
    </source>
</reference>
<evidence type="ECO:0000313" key="6">
    <source>
        <dbReference type="EMBL" id="MFD1360205.1"/>
    </source>
</evidence>
<keyword evidence="4" id="KW-0378">Hydrolase</keyword>
<dbReference type="PANTHER" id="PTHR20854:SF4">
    <property type="entry name" value="INOSITOL-1-MONOPHOSPHATASE-RELATED"/>
    <property type="match status" value="1"/>
</dbReference>
<evidence type="ECO:0000256" key="4">
    <source>
        <dbReference type="ARBA" id="ARBA00022801"/>
    </source>
</evidence>
<keyword evidence="7" id="KW-1185">Reference proteome</keyword>
<dbReference type="Gene3D" id="3.30.540.10">
    <property type="entry name" value="Fructose-1,6-Bisphosphatase, subunit A, domain 1"/>
    <property type="match status" value="1"/>
</dbReference>
<dbReference type="PROSITE" id="PS00630">
    <property type="entry name" value="IMP_2"/>
    <property type="match status" value="1"/>
</dbReference>
<dbReference type="PROSITE" id="PS00629">
    <property type="entry name" value="IMP_1"/>
    <property type="match status" value="1"/>
</dbReference>
<evidence type="ECO:0000256" key="5">
    <source>
        <dbReference type="ARBA" id="ARBA00022842"/>
    </source>
</evidence>
<evidence type="ECO:0000313" key="7">
    <source>
        <dbReference type="Proteomes" id="UP001597178"/>
    </source>
</evidence>
<evidence type="ECO:0000256" key="1">
    <source>
        <dbReference type="ARBA" id="ARBA00001033"/>
    </source>
</evidence>
<comment type="caution">
    <text evidence="6">The sequence shown here is derived from an EMBL/GenBank/DDBJ whole genome shotgun (WGS) entry which is preliminary data.</text>
</comment>
<dbReference type="EMBL" id="JBHTNH010000002">
    <property type="protein sequence ID" value="MFD1360205.1"/>
    <property type="molecule type" value="Genomic_DNA"/>
</dbReference>
<sequence>MNREQRDGIFQQAKEWVLEAGKAIRDKINDPLTVETKSDPNDLVTAMDRDTEYFFITRIKERYPEHFIISEEGYGDELQALEGTVWIIDPIDGTMNFVHQKRNFAISVGIYQDGVGEIGFIYDVMADQLYSARKGEGAYKNDTALLPLDKQKHFQEAILGLNHFWLCDNRLVDEKVMQHLVKTVRGTRTYGSAALEFAAVAEGIMDGYMTMDLAPWDIAAGIVIVNEVGGRTTNAFGKPINLLQKNSVLTCNPAIMDSIVSHYTVKGRK</sequence>
<dbReference type="InterPro" id="IPR020583">
    <property type="entry name" value="Inositol_monoP_metal-BS"/>
</dbReference>
<dbReference type="RefSeq" id="WP_382396925.1">
    <property type="nucleotide sequence ID" value="NZ_JBHTNH010000002.1"/>
</dbReference>
<dbReference type="InterPro" id="IPR020550">
    <property type="entry name" value="Inositol_monophosphatase_CS"/>
</dbReference>
<dbReference type="Gene3D" id="3.40.190.80">
    <property type="match status" value="1"/>
</dbReference>
<keyword evidence="5" id="KW-0460">Magnesium</keyword>
<comment type="catalytic activity">
    <reaction evidence="1">
        <text>a myo-inositol phosphate + H2O = myo-inositol + phosphate</text>
        <dbReference type="Rhea" id="RHEA:24056"/>
        <dbReference type="ChEBI" id="CHEBI:15377"/>
        <dbReference type="ChEBI" id="CHEBI:17268"/>
        <dbReference type="ChEBI" id="CHEBI:43474"/>
        <dbReference type="ChEBI" id="CHEBI:84139"/>
        <dbReference type="EC" id="3.1.3.25"/>
    </reaction>
</comment>
<gene>
    <name evidence="6" type="ORF">ACFQ4A_00775</name>
</gene>
<dbReference type="SUPFAM" id="SSF56655">
    <property type="entry name" value="Carbohydrate phosphatase"/>
    <property type="match status" value="1"/>
</dbReference>
<dbReference type="PANTHER" id="PTHR20854">
    <property type="entry name" value="INOSITOL MONOPHOSPHATASE"/>
    <property type="match status" value="1"/>
</dbReference>
<dbReference type="InterPro" id="IPR000760">
    <property type="entry name" value="Inositol_monophosphatase-like"/>
</dbReference>
<evidence type="ECO:0000256" key="2">
    <source>
        <dbReference type="ARBA" id="ARBA00013106"/>
    </source>
</evidence>
<organism evidence="6 7">
    <name type="scientific">Lentibacillus salinarum</name>
    <dbReference type="NCBI Taxonomy" id="446820"/>
    <lineage>
        <taxon>Bacteria</taxon>
        <taxon>Bacillati</taxon>
        <taxon>Bacillota</taxon>
        <taxon>Bacilli</taxon>
        <taxon>Bacillales</taxon>
        <taxon>Bacillaceae</taxon>
        <taxon>Lentibacillus</taxon>
    </lineage>
</organism>
<evidence type="ECO:0000256" key="3">
    <source>
        <dbReference type="ARBA" id="ARBA00022723"/>
    </source>
</evidence>
<accession>A0ABW3ZPD8</accession>
<protein>
    <recommendedName>
        <fullName evidence="2">inositol-phosphate phosphatase</fullName>
        <ecNumber evidence="2">3.1.3.25</ecNumber>
    </recommendedName>
</protein>
<dbReference type="EC" id="3.1.3.25" evidence="2"/>
<name>A0ABW3ZPD8_9BACI</name>
<dbReference type="CDD" id="cd01637">
    <property type="entry name" value="IMPase_like"/>
    <property type="match status" value="1"/>
</dbReference>
<dbReference type="PRINTS" id="PR00377">
    <property type="entry name" value="IMPHPHTASES"/>
</dbReference>
<keyword evidence="3" id="KW-0479">Metal-binding</keyword>